<dbReference type="OrthoDB" id="78297at2759"/>
<accession>A0A8K1FAT8</accession>
<feature type="compositionally biased region" description="Low complexity" evidence="1">
    <location>
        <begin position="105"/>
        <end position="116"/>
    </location>
</feature>
<evidence type="ECO:0000313" key="3">
    <source>
        <dbReference type="Proteomes" id="UP000794436"/>
    </source>
</evidence>
<evidence type="ECO:0000256" key="1">
    <source>
        <dbReference type="SAM" id="MobiDB-lite"/>
    </source>
</evidence>
<dbReference type="AlphaFoldDB" id="A0A8K1FAT8"/>
<reference evidence="2" key="1">
    <citation type="submission" date="2019-03" db="EMBL/GenBank/DDBJ databases">
        <title>Long read genome sequence of the mycoparasitic Pythium oligandrum ATCC 38472 isolated from sugarbeet rhizosphere.</title>
        <authorList>
            <person name="Gaulin E."/>
        </authorList>
    </citation>
    <scope>NUCLEOTIDE SEQUENCE</scope>
    <source>
        <strain evidence="2">ATCC 38472_TT</strain>
    </source>
</reference>
<protein>
    <submittedName>
        <fullName evidence="2">Uncharacterized protein</fullName>
    </submittedName>
</protein>
<feature type="region of interest" description="Disordered" evidence="1">
    <location>
        <begin position="105"/>
        <end position="133"/>
    </location>
</feature>
<name>A0A8K1FAT8_PYTOL</name>
<dbReference type="EMBL" id="SPLM01000145">
    <property type="protein sequence ID" value="TMW56565.1"/>
    <property type="molecule type" value="Genomic_DNA"/>
</dbReference>
<evidence type="ECO:0000313" key="2">
    <source>
        <dbReference type="EMBL" id="TMW56565.1"/>
    </source>
</evidence>
<dbReference type="Proteomes" id="UP000794436">
    <property type="component" value="Unassembled WGS sequence"/>
</dbReference>
<proteinExistence type="predicted"/>
<feature type="region of interest" description="Disordered" evidence="1">
    <location>
        <begin position="13"/>
        <end position="36"/>
    </location>
</feature>
<organism evidence="2 3">
    <name type="scientific">Pythium oligandrum</name>
    <name type="common">Mycoparasitic fungus</name>
    <dbReference type="NCBI Taxonomy" id="41045"/>
    <lineage>
        <taxon>Eukaryota</taxon>
        <taxon>Sar</taxon>
        <taxon>Stramenopiles</taxon>
        <taxon>Oomycota</taxon>
        <taxon>Peronosporomycetes</taxon>
        <taxon>Pythiales</taxon>
        <taxon>Pythiaceae</taxon>
        <taxon>Pythium</taxon>
    </lineage>
</organism>
<comment type="caution">
    <text evidence="2">The sequence shown here is derived from an EMBL/GenBank/DDBJ whole genome shotgun (WGS) entry which is preliminary data.</text>
</comment>
<gene>
    <name evidence="2" type="ORF">Poli38472_006575</name>
</gene>
<keyword evidence="3" id="KW-1185">Reference proteome</keyword>
<sequence length="228" mass="25241">MNAMRTPTVVMGRGSGPVTMHGPLPSPDPSVTPTSSTVTLTRPALRMLKVLERASGICLFTKQWQWHPQGQPEGVDALVQSFTQFAREIDGGDIVRVHFDTRTAQGSSTSIGSISATPKGQSLSGEEERRPAQSTAIEMLSHETENLHVVLFHDRFSDETTVQMRVFLNQIVQCFVDQYGNDVANFRANTPSSSTPTDQLTDLLAPFRSFEDVVEKELLPTLVLREQW</sequence>